<sequence length="383" mass="43289">MDIRRLPLWEGRNATYMANDYITAVIEDQGSVMLELSSQSVGGARINALSMPYFRGFSSGVLSDENASWYQNKQTLYQAGGSYFTFPYPSEDIITSNNTYWTVRKYGTEEEYGGVWLLSEMKSRMESCHYRLERLDFLLPSHPAIYSAIKATNLSPDQALETSPSFNSMLSSPFLETGCVIDCNARSFSAYQKARRELARNRYMASRIFDDLKHAPLASGGICDASYLPPPTGTYDYIIGKTNESQDVSYLLMMNPRTQQMFINFAPSSCFPNVAITQNYLGRFDSPWALWDGGVSQVYSLSLGFNWGPKGTRNLTIPPQSSFVFYFASAYCPYDNPRMGLGYSTKEVQDDGFFFKRTKSSLFVPCDTRFRIMKKLSSIVFGT</sequence>
<dbReference type="EMBL" id="DXHU01000019">
    <property type="protein sequence ID" value="HIV99067.1"/>
    <property type="molecule type" value="Genomic_DNA"/>
</dbReference>
<evidence type="ECO:0000313" key="2">
    <source>
        <dbReference type="Proteomes" id="UP000823936"/>
    </source>
</evidence>
<dbReference type="Proteomes" id="UP000823936">
    <property type="component" value="Unassembled WGS sequence"/>
</dbReference>
<gene>
    <name evidence="1" type="ORF">IAB12_04760</name>
</gene>
<dbReference type="AlphaFoldDB" id="A0A9D1PUZ7"/>
<protein>
    <submittedName>
        <fullName evidence="1">Uncharacterized protein</fullName>
    </submittedName>
</protein>
<accession>A0A9D1PUZ7</accession>
<name>A0A9D1PUZ7_9SPIO</name>
<evidence type="ECO:0000313" key="1">
    <source>
        <dbReference type="EMBL" id="HIV99067.1"/>
    </source>
</evidence>
<reference evidence="1" key="1">
    <citation type="journal article" date="2021" name="PeerJ">
        <title>Extensive microbial diversity within the chicken gut microbiome revealed by metagenomics and culture.</title>
        <authorList>
            <person name="Gilroy R."/>
            <person name="Ravi A."/>
            <person name="Getino M."/>
            <person name="Pursley I."/>
            <person name="Horton D.L."/>
            <person name="Alikhan N.F."/>
            <person name="Baker D."/>
            <person name="Gharbi K."/>
            <person name="Hall N."/>
            <person name="Watson M."/>
            <person name="Adriaenssens E.M."/>
            <person name="Foster-Nyarko E."/>
            <person name="Jarju S."/>
            <person name="Secka A."/>
            <person name="Antonio M."/>
            <person name="Oren A."/>
            <person name="Chaudhuri R.R."/>
            <person name="La Ragione R."/>
            <person name="Hildebrand F."/>
            <person name="Pallen M.J."/>
        </authorList>
    </citation>
    <scope>NUCLEOTIDE SEQUENCE</scope>
    <source>
        <strain evidence="1">Gambia11-129</strain>
    </source>
</reference>
<proteinExistence type="predicted"/>
<organism evidence="1 2">
    <name type="scientific">Candidatus Ornithospirochaeta avicola</name>
    <dbReference type="NCBI Taxonomy" id="2840896"/>
    <lineage>
        <taxon>Bacteria</taxon>
        <taxon>Pseudomonadati</taxon>
        <taxon>Spirochaetota</taxon>
        <taxon>Spirochaetia</taxon>
        <taxon>Spirochaetales</taxon>
        <taxon>Spirochaetaceae</taxon>
        <taxon>Spirochaetaceae incertae sedis</taxon>
        <taxon>Candidatus Ornithospirochaeta</taxon>
    </lineage>
</organism>
<reference evidence="1" key="2">
    <citation type="submission" date="2021-04" db="EMBL/GenBank/DDBJ databases">
        <authorList>
            <person name="Gilroy R."/>
        </authorList>
    </citation>
    <scope>NUCLEOTIDE SEQUENCE</scope>
    <source>
        <strain evidence="1">Gambia11-129</strain>
    </source>
</reference>
<comment type="caution">
    <text evidence="1">The sequence shown here is derived from an EMBL/GenBank/DDBJ whole genome shotgun (WGS) entry which is preliminary data.</text>
</comment>